<reference evidence="1 2" key="1">
    <citation type="journal article" date="2018" name="Front. Plant Sci.">
        <title>Red Clover (Trifolium pratense) and Zigzag Clover (T. medium) - A Picture of Genomic Similarities and Differences.</title>
        <authorList>
            <person name="Dluhosova J."/>
            <person name="Istvanek J."/>
            <person name="Nedelnik J."/>
            <person name="Repkova J."/>
        </authorList>
    </citation>
    <scope>NUCLEOTIDE SEQUENCE [LARGE SCALE GENOMIC DNA]</scope>
    <source>
        <strain evidence="2">cv. 10/8</strain>
        <tissue evidence="1">Leaf</tissue>
    </source>
</reference>
<comment type="caution">
    <text evidence="1">The sequence shown here is derived from an EMBL/GenBank/DDBJ whole genome shotgun (WGS) entry which is preliminary data.</text>
</comment>
<protein>
    <submittedName>
        <fullName evidence="1">Uncharacterized protein</fullName>
    </submittedName>
</protein>
<keyword evidence="2" id="KW-1185">Reference proteome</keyword>
<dbReference type="EMBL" id="LXQA010246147">
    <property type="protein sequence ID" value="MCI37583.1"/>
    <property type="molecule type" value="Genomic_DNA"/>
</dbReference>
<name>A0A392RLU2_9FABA</name>
<organism evidence="1 2">
    <name type="scientific">Trifolium medium</name>
    <dbReference type="NCBI Taxonomy" id="97028"/>
    <lineage>
        <taxon>Eukaryota</taxon>
        <taxon>Viridiplantae</taxon>
        <taxon>Streptophyta</taxon>
        <taxon>Embryophyta</taxon>
        <taxon>Tracheophyta</taxon>
        <taxon>Spermatophyta</taxon>
        <taxon>Magnoliopsida</taxon>
        <taxon>eudicotyledons</taxon>
        <taxon>Gunneridae</taxon>
        <taxon>Pentapetalae</taxon>
        <taxon>rosids</taxon>
        <taxon>fabids</taxon>
        <taxon>Fabales</taxon>
        <taxon>Fabaceae</taxon>
        <taxon>Papilionoideae</taxon>
        <taxon>50 kb inversion clade</taxon>
        <taxon>NPAAA clade</taxon>
        <taxon>Hologalegina</taxon>
        <taxon>IRL clade</taxon>
        <taxon>Trifolieae</taxon>
        <taxon>Trifolium</taxon>
    </lineage>
</organism>
<evidence type="ECO:0000313" key="2">
    <source>
        <dbReference type="Proteomes" id="UP000265520"/>
    </source>
</evidence>
<accession>A0A392RLU2</accession>
<proteinExistence type="predicted"/>
<sequence length="51" mass="5880">VLTKWTLMLLNKALHQMHLSNLQVLCPLNSLQSKCSNYFNSLANHPLRTIM</sequence>
<dbReference type="Proteomes" id="UP000265520">
    <property type="component" value="Unassembled WGS sequence"/>
</dbReference>
<evidence type="ECO:0000313" key="1">
    <source>
        <dbReference type="EMBL" id="MCI37583.1"/>
    </source>
</evidence>
<feature type="non-terminal residue" evidence="1">
    <location>
        <position position="1"/>
    </location>
</feature>
<dbReference type="AlphaFoldDB" id="A0A392RLU2"/>